<feature type="binding site" evidence="3">
    <location>
        <position position="73"/>
    </location>
    <ligand>
        <name>substrate</name>
    </ligand>
</feature>
<dbReference type="InterPro" id="IPR013078">
    <property type="entry name" value="His_Pase_superF_clade-1"/>
</dbReference>
<dbReference type="Proteomes" id="UP000199050">
    <property type="component" value="Unassembled WGS sequence"/>
</dbReference>
<dbReference type="PANTHER" id="PTHR46517:SF1">
    <property type="entry name" value="FRUCTOSE-2,6-BISPHOSPHATASE TIGAR"/>
    <property type="match status" value="1"/>
</dbReference>
<dbReference type="RefSeq" id="WP_244157861.1">
    <property type="nucleotide sequence ID" value="NZ_FNDX01000054.1"/>
</dbReference>
<dbReference type="AlphaFoldDB" id="A0A1G9EML3"/>
<evidence type="ECO:0000256" key="3">
    <source>
        <dbReference type="PIRSR" id="PIRSR613078-2"/>
    </source>
</evidence>
<dbReference type="STRING" id="1174501.SAMN05216192_15415"/>
<keyword evidence="5" id="KW-1185">Reference proteome</keyword>
<dbReference type="CDD" id="cd07067">
    <property type="entry name" value="HP_PGM_like"/>
    <property type="match status" value="1"/>
</dbReference>
<name>A0A1G9EML3_9BACL</name>
<dbReference type="GO" id="GO:0043456">
    <property type="term" value="P:regulation of pentose-phosphate shunt"/>
    <property type="evidence" value="ECO:0007669"/>
    <property type="project" value="TreeGrafter"/>
</dbReference>
<feature type="binding site" evidence="3">
    <location>
        <begin position="22"/>
        <end position="29"/>
    </location>
    <ligand>
        <name>substrate</name>
    </ligand>
</feature>
<dbReference type="SUPFAM" id="SSF53254">
    <property type="entry name" value="Phosphoglycerate mutase-like"/>
    <property type="match status" value="1"/>
</dbReference>
<dbReference type="PIRSF" id="PIRSF000709">
    <property type="entry name" value="6PFK_2-Ptase"/>
    <property type="match status" value="1"/>
</dbReference>
<protein>
    <submittedName>
        <fullName evidence="4">Alpha-ribazole phosphatase</fullName>
    </submittedName>
</protein>
<accession>A0A1G9EML3</accession>
<evidence type="ECO:0000256" key="1">
    <source>
        <dbReference type="ARBA" id="ARBA00022801"/>
    </source>
</evidence>
<dbReference type="InterPro" id="IPR051695">
    <property type="entry name" value="Phosphoglycerate_Mutase"/>
</dbReference>
<evidence type="ECO:0000256" key="2">
    <source>
        <dbReference type="PIRSR" id="PIRSR613078-1"/>
    </source>
</evidence>
<dbReference type="PANTHER" id="PTHR46517">
    <property type="entry name" value="FRUCTOSE-2,6-BISPHOSPHATASE TIGAR"/>
    <property type="match status" value="1"/>
</dbReference>
<feature type="active site" description="Tele-phosphohistidine intermediate" evidence="2">
    <location>
        <position position="23"/>
    </location>
</feature>
<gene>
    <name evidence="4" type="ORF">SAMN05216192_15415</name>
</gene>
<dbReference type="GO" id="GO:0004331">
    <property type="term" value="F:fructose-2,6-bisphosphate 2-phosphatase activity"/>
    <property type="evidence" value="ECO:0007669"/>
    <property type="project" value="TreeGrafter"/>
</dbReference>
<dbReference type="InterPro" id="IPR029033">
    <property type="entry name" value="His_PPase_superfam"/>
</dbReference>
<organism evidence="4 5">
    <name type="scientific">Paenibacillus typhae</name>
    <dbReference type="NCBI Taxonomy" id="1174501"/>
    <lineage>
        <taxon>Bacteria</taxon>
        <taxon>Bacillati</taxon>
        <taxon>Bacillota</taxon>
        <taxon>Bacilli</taxon>
        <taxon>Bacillales</taxon>
        <taxon>Paenibacillaceae</taxon>
        <taxon>Paenibacillus</taxon>
    </lineage>
</organism>
<dbReference type="EMBL" id="FNDX01000054">
    <property type="protein sequence ID" value="SDK77422.1"/>
    <property type="molecule type" value="Genomic_DNA"/>
</dbReference>
<reference evidence="5" key="1">
    <citation type="submission" date="2016-10" db="EMBL/GenBank/DDBJ databases">
        <authorList>
            <person name="Varghese N."/>
            <person name="Submissions S."/>
        </authorList>
    </citation>
    <scope>NUCLEOTIDE SEQUENCE [LARGE SCALE GENOMIC DNA]</scope>
    <source>
        <strain evidence="5">CGMCC 1.11012</strain>
    </source>
</reference>
<dbReference type="Pfam" id="PF00300">
    <property type="entry name" value="His_Phos_1"/>
    <property type="match status" value="1"/>
</dbReference>
<evidence type="ECO:0000313" key="5">
    <source>
        <dbReference type="Proteomes" id="UP000199050"/>
    </source>
</evidence>
<evidence type="ECO:0000313" key="4">
    <source>
        <dbReference type="EMBL" id="SDK77422.1"/>
    </source>
</evidence>
<proteinExistence type="predicted"/>
<sequence length="226" mass="25312">MLNNLRQEKSHGTPPLELVLLRHGHTQWNKERRYLGSSDLPLLPEERDGLAAHRELPELTGDFWRIYCSDLLRCRETLAAAVPWLEDQAVYDPRLREMSFGEWEGCTYEQLSDNLLYRSWIDDPAAVTPPGGEAWAAFAARLEQFLTDLLQEAGLSTICCPDQQRGDGQTSSSAPVILGHERKKLRVLIVTHGGVIRHLLAKIQPGVTFRTGIAPPPGTATVIQLQ</sequence>
<dbReference type="GO" id="GO:0045820">
    <property type="term" value="P:negative regulation of glycolytic process"/>
    <property type="evidence" value="ECO:0007669"/>
    <property type="project" value="TreeGrafter"/>
</dbReference>
<dbReference type="Gene3D" id="3.40.50.1240">
    <property type="entry name" value="Phosphoglycerate mutase-like"/>
    <property type="match status" value="1"/>
</dbReference>
<dbReference type="GO" id="GO:0005829">
    <property type="term" value="C:cytosol"/>
    <property type="evidence" value="ECO:0007669"/>
    <property type="project" value="TreeGrafter"/>
</dbReference>
<dbReference type="SMART" id="SM00855">
    <property type="entry name" value="PGAM"/>
    <property type="match status" value="1"/>
</dbReference>
<keyword evidence="1" id="KW-0378">Hydrolase</keyword>
<feature type="active site" description="Proton donor/acceptor" evidence="2">
    <location>
        <position position="97"/>
    </location>
</feature>